<dbReference type="EMBL" id="CADCUG010000112">
    <property type="protein sequence ID" value="CAA9344209.1"/>
    <property type="molecule type" value="Genomic_DNA"/>
</dbReference>
<dbReference type="AlphaFoldDB" id="A0A6J4LYF6"/>
<feature type="region of interest" description="Disordered" evidence="1">
    <location>
        <begin position="205"/>
        <end position="252"/>
    </location>
</feature>
<feature type="non-terminal residue" evidence="2">
    <location>
        <position position="252"/>
    </location>
</feature>
<feature type="compositionally biased region" description="Low complexity" evidence="1">
    <location>
        <begin position="107"/>
        <end position="119"/>
    </location>
</feature>
<feature type="compositionally biased region" description="Basic residues" evidence="1">
    <location>
        <begin position="30"/>
        <end position="47"/>
    </location>
</feature>
<organism evidence="2">
    <name type="scientific">uncultured Nocardioidaceae bacterium</name>
    <dbReference type="NCBI Taxonomy" id="253824"/>
    <lineage>
        <taxon>Bacteria</taxon>
        <taxon>Bacillati</taxon>
        <taxon>Actinomycetota</taxon>
        <taxon>Actinomycetes</taxon>
        <taxon>Propionibacteriales</taxon>
        <taxon>Nocardioidaceae</taxon>
        <taxon>environmental samples</taxon>
    </lineage>
</organism>
<feature type="non-terminal residue" evidence="2">
    <location>
        <position position="1"/>
    </location>
</feature>
<dbReference type="EC" id="1.3.5.1" evidence="2"/>
<feature type="compositionally biased region" description="Basic and acidic residues" evidence="1">
    <location>
        <begin position="73"/>
        <end position="87"/>
    </location>
</feature>
<feature type="region of interest" description="Disordered" evidence="1">
    <location>
        <begin position="1"/>
        <end position="192"/>
    </location>
</feature>
<evidence type="ECO:0000313" key="2">
    <source>
        <dbReference type="EMBL" id="CAA9344209.1"/>
    </source>
</evidence>
<gene>
    <name evidence="2" type="ORF">AVDCRST_MAG29-1762</name>
</gene>
<protein>
    <submittedName>
        <fullName evidence="2">Succinate dehydrogenase iron-sulfur protein</fullName>
        <ecNumber evidence="2">1.3.5.1</ecNumber>
    </submittedName>
</protein>
<keyword evidence="2" id="KW-0560">Oxidoreductase</keyword>
<accession>A0A6J4LYF6</accession>
<sequence>ELRRDVPGVARGRLRRGSADVHGGGERGRGRPRRRPPVAGHPGRRPRRPLELQGRQVRLVQRGDQRPPAAAVHDPDEHVRRGGDGHRHPAAGVPGHPRPGHRRLLQLRAGGAHPGLRAAGPRRRRQPPHAAGGRRALPGVPQVHRVLALPGHLPRHPRPRGQQGRLLGSPLPDPARRAGHAPARRHRPAGRRAGRVRARLLQHHQVLQRGVPRGHPPHRQRDHPAEGAGGGPQVRPAHLPRRDDPPAAVEGL</sequence>
<reference evidence="2" key="1">
    <citation type="submission" date="2020-02" db="EMBL/GenBank/DDBJ databases">
        <authorList>
            <person name="Meier V. D."/>
        </authorList>
    </citation>
    <scope>NUCLEOTIDE SEQUENCE</scope>
    <source>
        <strain evidence="2">AVDCRST_MAG29</strain>
    </source>
</reference>
<evidence type="ECO:0000256" key="1">
    <source>
        <dbReference type="SAM" id="MobiDB-lite"/>
    </source>
</evidence>
<feature type="compositionally biased region" description="Basic and acidic residues" evidence="1">
    <location>
        <begin position="17"/>
        <end position="29"/>
    </location>
</feature>
<proteinExistence type="predicted"/>
<feature type="compositionally biased region" description="Basic residues" evidence="1">
    <location>
        <begin position="177"/>
        <end position="192"/>
    </location>
</feature>
<dbReference type="GO" id="GO:0008177">
    <property type="term" value="F:succinate dehydrogenase (quinone) activity"/>
    <property type="evidence" value="ECO:0007669"/>
    <property type="project" value="UniProtKB-EC"/>
</dbReference>
<name>A0A6J4LYF6_9ACTN</name>